<keyword evidence="1" id="KW-0808">Transferase</keyword>
<dbReference type="Gene3D" id="3.30.200.20">
    <property type="entry name" value="Phosphorylase Kinase, domain 1"/>
    <property type="match status" value="1"/>
</dbReference>
<dbReference type="PANTHER" id="PTHR12149:SF8">
    <property type="entry name" value="PROTEIN-RIBULOSAMINE 3-KINASE"/>
    <property type="match status" value="1"/>
</dbReference>
<proteinExistence type="inferred from homology"/>
<accession>A0A1W7CYQ4</accession>
<dbReference type="Pfam" id="PF03881">
    <property type="entry name" value="Fructosamin_kin"/>
    <property type="match status" value="1"/>
</dbReference>
<dbReference type="RefSeq" id="WP_368660655.1">
    <property type="nucleotide sequence ID" value="NZ_CP021121.1"/>
</dbReference>
<reference evidence="2 3" key="1">
    <citation type="submission" date="2017-05" db="EMBL/GenBank/DDBJ databases">
        <title>Complete genome sequence of Streptomyces sp. SCSIO 03032 revealed the diverse biosynthetic pathways for its bioactive secondary metabolites.</title>
        <authorList>
            <person name="Ma L."/>
            <person name="Zhu Y."/>
            <person name="Zhang W."/>
            <person name="Zhang G."/>
            <person name="Tian X."/>
            <person name="Zhang S."/>
            <person name="Zhang C."/>
        </authorList>
    </citation>
    <scope>NUCLEOTIDE SEQUENCE [LARGE SCALE GENOMIC DNA]</scope>
    <source>
        <strain evidence="2 3">SCSIO 03032</strain>
    </source>
</reference>
<comment type="similarity">
    <text evidence="1">Belongs to the fructosamine kinase family.</text>
</comment>
<protein>
    <recommendedName>
        <fullName evidence="4">Fructosamine-3-kinase</fullName>
    </recommendedName>
</protein>
<dbReference type="InterPro" id="IPR011009">
    <property type="entry name" value="Kinase-like_dom_sf"/>
</dbReference>
<organism evidence="2 3">
    <name type="scientific">Streptomyces marincola</name>
    <dbReference type="NCBI Taxonomy" id="2878388"/>
    <lineage>
        <taxon>Bacteria</taxon>
        <taxon>Bacillati</taxon>
        <taxon>Actinomycetota</taxon>
        <taxon>Actinomycetes</taxon>
        <taxon>Kitasatosporales</taxon>
        <taxon>Streptomycetaceae</taxon>
        <taxon>Streptomyces</taxon>
    </lineage>
</organism>
<dbReference type="AlphaFoldDB" id="A0A1W7CYQ4"/>
<dbReference type="GO" id="GO:0016301">
    <property type="term" value="F:kinase activity"/>
    <property type="evidence" value="ECO:0007669"/>
    <property type="project" value="UniProtKB-UniRule"/>
</dbReference>
<dbReference type="KEGG" id="smao:CAG99_13755"/>
<dbReference type="EMBL" id="CP021121">
    <property type="protein sequence ID" value="ARQ69789.1"/>
    <property type="molecule type" value="Genomic_DNA"/>
</dbReference>
<name>A0A1W7CYQ4_9ACTN</name>
<evidence type="ECO:0000313" key="3">
    <source>
        <dbReference type="Proteomes" id="UP000194218"/>
    </source>
</evidence>
<dbReference type="Gene3D" id="1.10.510.10">
    <property type="entry name" value="Transferase(Phosphotransferase) domain 1"/>
    <property type="match status" value="1"/>
</dbReference>
<keyword evidence="1" id="KW-0418">Kinase</keyword>
<dbReference type="SUPFAM" id="SSF56112">
    <property type="entry name" value="Protein kinase-like (PK-like)"/>
    <property type="match status" value="1"/>
</dbReference>
<sequence>MTGPGAASGADPRAAALGRRVAGLSGAAPVAAHPVPGGEICAAYRVELDDGRTVFAKTVPQPPPDFFAAEAAGLDLLRSTGTVAVPGVLAAFPDLLVLEWVDTAAPTPAQAERLGCELAALHATPAPHYGTAGPLYLGPVPLTTPAPPVTDPADWPAYHAEHRLLPLLRLAVDSGGIAAEDARDVERLCADIDRVAGPPQPPAVIHGDLWAGNILWTPDGRPHLIDPAAQGGHPEADLAFLELSGCPHFDRLIRAYEDVRPLPGRRARAPLHQLHHVLIHAALFGGAYGPESGATARAALAG</sequence>
<evidence type="ECO:0000256" key="1">
    <source>
        <dbReference type="PIRNR" id="PIRNR006221"/>
    </source>
</evidence>
<dbReference type="Proteomes" id="UP000194218">
    <property type="component" value="Chromosome"/>
</dbReference>
<dbReference type="PANTHER" id="PTHR12149">
    <property type="entry name" value="FRUCTOSAMINE 3 KINASE-RELATED PROTEIN"/>
    <property type="match status" value="1"/>
</dbReference>
<dbReference type="PIRSF" id="PIRSF006221">
    <property type="entry name" value="Ketosamine-3-kinase"/>
    <property type="match status" value="1"/>
</dbReference>
<evidence type="ECO:0008006" key="4">
    <source>
        <dbReference type="Google" id="ProtNLM"/>
    </source>
</evidence>
<keyword evidence="3" id="KW-1185">Reference proteome</keyword>
<gene>
    <name evidence="2" type="ORF">CAG99_13755</name>
</gene>
<evidence type="ECO:0000313" key="2">
    <source>
        <dbReference type="EMBL" id="ARQ69789.1"/>
    </source>
</evidence>
<dbReference type="Gene3D" id="1.20.1270.240">
    <property type="match status" value="1"/>
</dbReference>
<dbReference type="InterPro" id="IPR016477">
    <property type="entry name" value="Fructo-/Ketosamine-3-kinase"/>
</dbReference>